<evidence type="ECO:0000313" key="6">
    <source>
        <dbReference type="Proteomes" id="UP000001235"/>
    </source>
</evidence>
<evidence type="ECO:0000256" key="1">
    <source>
        <dbReference type="ARBA" id="ARBA00023224"/>
    </source>
</evidence>
<dbReference type="HOGENOM" id="CLU_053474_0_0_4"/>
<dbReference type="PROSITE" id="PS50111">
    <property type="entry name" value="CHEMOTAXIS_TRANSDUC_2"/>
    <property type="match status" value="1"/>
</dbReference>
<dbReference type="GO" id="GO:0004888">
    <property type="term" value="F:transmembrane signaling receptor activity"/>
    <property type="evidence" value="ECO:0007669"/>
    <property type="project" value="InterPro"/>
</dbReference>
<dbReference type="SMART" id="SM00283">
    <property type="entry name" value="MA"/>
    <property type="match status" value="1"/>
</dbReference>
<keyword evidence="6" id="KW-1185">Reference proteome</keyword>
<dbReference type="PRINTS" id="PR00260">
    <property type="entry name" value="CHEMTRNSDUCR"/>
</dbReference>
<dbReference type="eggNOG" id="COG0840">
    <property type="taxonomic scope" value="Bacteria"/>
</dbReference>
<dbReference type="SUPFAM" id="SSF58104">
    <property type="entry name" value="Methyl-accepting chemotaxis protein (MCP) signaling domain"/>
    <property type="match status" value="1"/>
</dbReference>
<protein>
    <submittedName>
        <fullName evidence="5">Methyl-accepting chemotaxis sensory transducer</fullName>
    </submittedName>
</protein>
<proteinExistence type="inferred from homology"/>
<name>D9SHI4_GALCS</name>
<dbReference type="Pfam" id="PF00015">
    <property type="entry name" value="MCPsignal"/>
    <property type="match status" value="1"/>
</dbReference>
<evidence type="ECO:0000256" key="2">
    <source>
        <dbReference type="ARBA" id="ARBA00029447"/>
    </source>
</evidence>
<dbReference type="InterPro" id="IPR004090">
    <property type="entry name" value="Chemotax_Me-accpt_rcpt"/>
</dbReference>
<comment type="similarity">
    <text evidence="2">Belongs to the methyl-accepting chemotaxis (MCP) protein family.</text>
</comment>
<dbReference type="Gene3D" id="1.10.287.950">
    <property type="entry name" value="Methyl-accepting chemotaxis protein"/>
    <property type="match status" value="1"/>
</dbReference>
<dbReference type="KEGG" id="gca:Galf_1975"/>
<evidence type="ECO:0000256" key="3">
    <source>
        <dbReference type="PROSITE-ProRule" id="PRU00284"/>
    </source>
</evidence>
<dbReference type="AlphaFoldDB" id="D9SHI4"/>
<dbReference type="PANTHER" id="PTHR32089">
    <property type="entry name" value="METHYL-ACCEPTING CHEMOTAXIS PROTEIN MCPB"/>
    <property type="match status" value="1"/>
</dbReference>
<reference evidence="5 6" key="1">
    <citation type="submission" date="2010-08" db="EMBL/GenBank/DDBJ databases">
        <title>Complete sequence of Gallionella capsiferriformans ES-2.</title>
        <authorList>
            <consortium name="US DOE Joint Genome Institute"/>
            <person name="Lucas S."/>
            <person name="Copeland A."/>
            <person name="Lapidus A."/>
            <person name="Cheng J.-F."/>
            <person name="Bruce D."/>
            <person name="Goodwin L."/>
            <person name="Pitluck S."/>
            <person name="Chertkov O."/>
            <person name="Davenport K.W."/>
            <person name="Detter J.C."/>
            <person name="Han C."/>
            <person name="Tapia R."/>
            <person name="Land M."/>
            <person name="Hauser L."/>
            <person name="Chang Y.-J."/>
            <person name="Jeffries C."/>
            <person name="Kyrpides N."/>
            <person name="Ivanova N."/>
            <person name="Mikhailova N."/>
            <person name="Shelobolina E.S."/>
            <person name="Picardal F."/>
            <person name="Roden E."/>
            <person name="Emerson D."/>
            <person name="Woyke T."/>
        </authorList>
    </citation>
    <scope>NUCLEOTIDE SEQUENCE [LARGE SCALE GENOMIC DNA]</scope>
    <source>
        <strain evidence="5 6">ES-2</strain>
    </source>
</reference>
<dbReference type="GO" id="GO:0007165">
    <property type="term" value="P:signal transduction"/>
    <property type="evidence" value="ECO:0007669"/>
    <property type="project" value="UniProtKB-KW"/>
</dbReference>
<organism evidence="5 6">
    <name type="scientific">Gallionella capsiferriformans (strain ES-2)</name>
    <name type="common">Gallionella ferruginea capsiferriformans (strain ES-2)</name>
    <dbReference type="NCBI Taxonomy" id="395494"/>
    <lineage>
        <taxon>Bacteria</taxon>
        <taxon>Pseudomonadati</taxon>
        <taxon>Pseudomonadota</taxon>
        <taxon>Betaproteobacteria</taxon>
        <taxon>Nitrosomonadales</taxon>
        <taxon>Gallionellaceae</taxon>
        <taxon>Gallionella</taxon>
    </lineage>
</organism>
<gene>
    <name evidence="5" type="ordered locus">Galf_1975</name>
</gene>
<sequence length="357" mass="39773">MVSLAIFQDRLLGMRSTQLDLQKKVASFEAIINNVASDLSHLPTLTQLLNDQLHAITVETERSAFGIVERLQLIDGVIEDLVSTVSSGAQDAELMIQSGERNVSSNVQLIENLNQYIQNRFIEFEADRQSISVVVQQARSMTSLIDMIKGISSQTNLLALNAAIEAARAGEVGRGFAVVADEVRKLSGETDVAVSEIQQGIGRVAQTIEEQFKNKLEHESTGQEKEVLESFSSHLDSMSGNYHRLMQRDEEMISRLKETSTTLSSMFMEVLASIQFQDVTRQQIEQVQGALSRLDAHVVQMVDMMRNKDFSSSASIKDHFEQIYQGYVMDHQRTIHDAVVGAAHNPPSSSQQKIELF</sequence>
<dbReference type="PANTHER" id="PTHR32089:SF112">
    <property type="entry name" value="LYSOZYME-LIKE PROTEIN-RELATED"/>
    <property type="match status" value="1"/>
</dbReference>
<accession>D9SHI4</accession>
<dbReference type="GO" id="GO:0016020">
    <property type="term" value="C:membrane"/>
    <property type="evidence" value="ECO:0007669"/>
    <property type="project" value="InterPro"/>
</dbReference>
<dbReference type="STRING" id="395494.Galf_1975"/>
<feature type="domain" description="Methyl-accepting transducer" evidence="4">
    <location>
        <begin position="82"/>
        <end position="210"/>
    </location>
</feature>
<dbReference type="EMBL" id="CP002159">
    <property type="protein sequence ID" value="ADL55981.1"/>
    <property type="molecule type" value="Genomic_DNA"/>
</dbReference>
<keyword evidence="1 3" id="KW-0807">Transducer</keyword>
<evidence type="ECO:0000313" key="5">
    <source>
        <dbReference type="EMBL" id="ADL55981.1"/>
    </source>
</evidence>
<dbReference type="GO" id="GO:0006935">
    <property type="term" value="P:chemotaxis"/>
    <property type="evidence" value="ECO:0007669"/>
    <property type="project" value="InterPro"/>
</dbReference>
<dbReference type="InterPro" id="IPR004089">
    <property type="entry name" value="MCPsignal_dom"/>
</dbReference>
<evidence type="ECO:0000259" key="4">
    <source>
        <dbReference type="PROSITE" id="PS50111"/>
    </source>
</evidence>
<dbReference type="Proteomes" id="UP000001235">
    <property type="component" value="Chromosome"/>
</dbReference>